<dbReference type="InterPro" id="IPR008978">
    <property type="entry name" value="HSP20-like_chaperone"/>
</dbReference>
<reference evidence="5" key="1">
    <citation type="journal article" date="2019" name="Int. J. Syst. Evol. Microbiol.">
        <title>The Global Catalogue of Microorganisms (GCM) 10K type strain sequencing project: providing services to taxonomists for standard genome sequencing and annotation.</title>
        <authorList>
            <consortium name="The Broad Institute Genomics Platform"/>
            <consortium name="The Broad Institute Genome Sequencing Center for Infectious Disease"/>
            <person name="Wu L."/>
            <person name="Ma J."/>
        </authorList>
    </citation>
    <scope>NUCLEOTIDE SEQUENCE [LARGE SCALE GENOMIC DNA]</scope>
    <source>
        <strain evidence="5">CCUG 60527</strain>
    </source>
</reference>
<dbReference type="InterPro" id="IPR002068">
    <property type="entry name" value="A-crystallin/Hsp20_dom"/>
</dbReference>
<dbReference type="SUPFAM" id="SSF49764">
    <property type="entry name" value="HSP20-like chaperones"/>
    <property type="match status" value="1"/>
</dbReference>
<dbReference type="EMBL" id="JBHTJR010000037">
    <property type="protein sequence ID" value="MFD0992881.1"/>
    <property type="molecule type" value="Genomic_DNA"/>
</dbReference>
<evidence type="ECO:0000256" key="2">
    <source>
        <dbReference type="RuleBase" id="RU003616"/>
    </source>
</evidence>
<accession>A0ABW3JRF2</accession>
<name>A0ABW3JRF2_9FLAO</name>
<dbReference type="RefSeq" id="WP_386106605.1">
    <property type="nucleotide sequence ID" value="NZ_JBHTJR010000037.1"/>
</dbReference>
<evidence type="ECO:0000313" key="5">
    <source>
        <dbReference type="Proteomes" id="UP001597062"/>
    </source>
</evidence>
<dbReference type="InterPro" id="IPR031107">
    <property type="entry name" value="Small_HSP"/>
</dbReference>
<dbReference type="Pfam" id="PF00011">
    <property type="entry name" value="HSP20"/>
    <property type="match status" value="1"/>
</dbReference>
<proteinExistence type="inferred from homology"/>
<gene>
    <name evidence="4" type="ORF">ACFQ1U_06660</name>
</gene>
<comment type="caution">
    <text evidence="4">The sequence shown here is derived from an EMBL/GenBank/DDBJ whole genome shotgun (WGS) entry which is preliminary data.</text>
</comment>
<dbReference type="Gene3D" id="2.60.40.790">
    <property type="match status" value="1"/>
</dbReference>
<dbReference type="Proteomes" id="UP001597062">
    <property type="component" value="Unassembled WGS sequence"/>
</dbReference>
<protein>
    <submittedName>
        <fullName evidence="4">Hsp20/alpha crystallin family protein</fullName>
    </submittedName>
</protein>
<evidence type="ECO:0000256" key="1">
    <source>
        <dbReference type="PROSITE-ProRule" id="PRU00285"/>
    </source>
</evidence>
<evidence type="ECO:0000259" key="3">
    <source>
        <dbReference type="PROSITE" id="PS01031"/>
    </source>
</evidence>
<dbReference type="PANTHER" id="PTHR11527">
    <property type="entry name" value="HEAT-SHOCK PROTEIN 20 FAMILY MEMBER"/>
    <property type="match status" value="1"/>
</dbReference>
<organism evidence="4 5">
    <name type="scientific">Tenacibaculum geojense</name>
    <dbReference type="NCBI Taxonomy" id="915352"/>
    <lineage>
        <taxon>Bacteria</taxon>
        <taxon>Pseudomonadati</taxon>
        <taxon>Bacteroidota</taxon>
        <taxon>Flavobacteriia</taxon>
        <taxon>Flavobacteriales</taxon>
        <taxon>Flavobacteriaceae</taxon>
        <taxon>Tenacibaculum</taxon>
    </lineage>
</organism>
<dbReference type="PROSITE" id="PS01031">
    <property type="entry name" value="SHSP"/>
    <property type="match status" value="1"/>
</dbReference>
<feature type="domain" description="SHSP" evidence="3">
    <location>
        <begin position="43"/>
        <end position="157"/>
    </location>
</feature>
<evidence type="ECO:0000313" key="4">
    <source>
        <dbReference type="EMBL" id="MFD0992881.1"/>
    </source>
</evidence>
<comment type="similarity">
    <text evidence="1 2">Belongs to the small heat shock protein (HSP20) family.</text>
</comment>
<sequence>MSNLVSTSSNGSLTKRKEQTNFPNFSSLLDDFFTNDLSNIINTSIHKVHTPMVNILENDESYVVEMAAPGKQKSDFEIDLNDNVLSISSELKKETESNNFNYARKEFEFTSFKRSFTLPDTVDDSKIKANYTNGLLTITLPKKEEAKKKPPRRIDIS</sequence>
<keyword evidence="5" id="KW-1185">Reference proteome</keyword>
<dbReference type="CDD" id="cd06464">
    <property type="entry name" value="ACD_sHsps-like"/>
    <property type="match status" value="1"/>
</dbReference>